<proteinExistence type="predicted"/>
<dbReference type="Proteomes" id="UP000217979">
    <property type="component" value="Chromosome"/>
</dbReference>
<evidence type="ECO:0000313" key="1">
    <source>
        <dbReference type="EMBL" id="ATF93799.1"/>
    </source>
</evidence>
<organism evidence="1 2">
    <name type="scientific">Cedecea neteri</name>
    <dbReference type="NCBI Taxonomy" id="158822"/>
    <lineage>
        <taxon>Bacteria</taxon>
        <taxon>Pseudomonadati</taxon>
        <taxon>Pseudomonadota</taxon>
        <taxon>Gammaproteobacteria</taxon>
        <taxon>Enterobacterales</taxon>
        <taxon>Enterobacteriaceae</taxon>
        <taxon>Cedecea</taxon>
    </lineage>
</organism>
<dbReference type="EMBL" id="CP023525">
    <property type="protein sequence ID" value="ATF93799.1"/>
    <property type="molecule type" value="Genomic_DNA"/>
</dbReference>
<gene>
    <name evidence="1" type="ORF">CO704_17670</name>
</gene>
<name>A0A291E1L8_9ENTR</name>
<evidence type="ECO:0000313" key="2">
    <source>
        <dbReference type="Proteomes" id="UP000217979"/>
    </source>
</evidence>
<dbReference type="RefSeq" id="WP_061279128.1">
    <property type="nucleotide sequence ID" value="NZ_CP023525.1"/>
</dbReference>
<dbReference type="AlphaFoldDB" id="A0A291E1L8"/>
<protein>
    <submittedName>
        <fullName evidence="1">Uncharacterized protein</fullName>
    </submittedName>
</protein>
<accession>A0A291E1L8</accession>
<reference evidence="1 2" key="1">
    <citation type="submission" date="2017-09" db="EMBL/GenBank/DDBJ databases">
        <title>FDA dAtabase for Regulatory Grade micrObial Sequences (FDA-ARGOS): Supporting development and validation of Infectious Disease Dx tests.</title>
        <authorList>
            <person name="Minogue T."/>
            <person name="Wolcott M."/>
            <person name="Wasieloski L."/>
            <person name="Aguilar W."/>
            <person name="Moore D."/>
            <person name="Tallon L."/>
            <person name="Sadzewicz L."/>
            <person name="Ott S."/>
            <person name="Zhao X."/>
            <person name="Nagaraj S."/>
            <person name="Vavikolanu K."/>
            <person name="Aluvathingal J."/>
            <person name="Nadendla S."/>
            <person name="Sichtig H."/>
        </authorList>
    </citation>
    <scope>NUCLEOTIDE SEQUENCE [LARGE SCALE GENOMIC DNA]</scope>
    <source>
        <strain evidence="1 2">FDAARGOS_392</strain>
    </source>
</reference>
<sequence length="284" mass="31764">MPITFNQTSTVECEFSEWTISNKNRAKLIEVIAYLYLRQEENAQRVINTLDPQPRVPKGRVAENVVRKLTAPRAEDVELLKSGNKAQKKAAEKRIDTSIIHRDGLLFQHISWVAARLELPNGYMTSPHVRQADKGFDGFIIELDQSVGEIKRIVLCEDKASKSPRNLITSSVWPEIGAIRNGDRDDEILADLVTLLRGVPSIDAEEAVDQIFWEGAREFRVAVATGENQRRAGSFLHIIDGFETIAGGELDTRTAGILAFEDVRKGLELFAREVAAKVEEISNV</sequence>